<sequence>MTRPSLSSYAVSRTCLAFFFFLILPHTAYSQPATLPYNDCFTGNASQKMSVDTVYAQIVNGQDMNIALFGQAAEEIIGRADTTNLATLFTQTTTLTIDTFSNNSYLCNSLRPPSSLSNSSNSSNCDIPAGPYGLGVSIPFYHKNYFTTLNTELRALDPFGNEILCLTVATTPLEPGPLRSPYGKARSIFWATISLAIAYWIIVGIARIASAWGRGSSRPASGIWARVESAGFVLVSAISGERLATSPSLLRFCSPSLRDIMVHTQWCAALAMIAVQWPPFVYPLLSQTAWATLTYNISLSSHATRWNPLSVQPYNPPSDFATQTSDPSSPLYLNSAIPNTLFLLPSGTNNGIEAFAWSVGVRPQDLFRICLAIFLSILAGTVALSILVWLIDLAFSRKPSSGLSTGATFSSPATKSRSPRQSAGSKDMLDASGDESRSLNGHSHSYPLLRRRWWFRSNFGSFHSSVLVGNLVRVHSLFHLPVTIFSVYQFSSMKDATSITLAVLSFAFFSILLPAFLILRLARTSTTKLYDETRTLLALGPLYNHFRPDSQMFSGLLFLSNLINGIAIGCGQRSGTAQAIVILVSEVVSALVTSVWLPWGTGAGMGLLSFLFCVARIVTAVLLVILTPTISIGDAAGGWVAYGILVVLLLVYLAFTLILLVKVIEAFVRMFGCVGFDRSSHAMDSGLVGVLGLLGCCGGGSRRGRERGRYRATELPHTPPNRGSISVRDSSSYVPPNASFVQGAKGSAASHSSAVPPPSVLRPEHALRPYREDSDDDDESTHIMGAWQPFPNPGGRPSYDLSELTPPQASSSGFSRVGGGRAHYESPYAIAGGSNKVADGSTLTFPSVERRGSGSPAKTARLPRDVDDGVSTSMTSVANVARLPVLTNSGLPVGAMMPHARTKSQTAIIVGELAGMANPLMAAQESHPMLEPEAQRRSAALAVKGVPSASVAGDVEAGIGAQPQQPPKKKGWFNIRRNRRHSDGQILENATEAEDSSALHPRPETGRSFVVIREKKPLSSQPNPNPQGRKPSQSLDESSPKPPFSSFTAAHGSTSNDTQRSS</sequence>
<name>A0A0C3AFD6_9AGAM</name>
<dbReference type="InterPro" id="IPR040241">
    <property type="entry name" value="TRP_Flc/Pkd2-like"/>
</dbReference>
<dbReference type="HOGENOM" id="CLU_007074_0_0_1"/>
<evidence type="ECO:0000256" key="3">
    <source>
        <dbReference type="SAM" id="SignalP"/>
    </source>
</evidence>
<feature type="region of interest" description="Disordered" evidence="1">
    <location>
        <begin position="841"/>
        <end position="869"/>
    </location>
</feature>
<feature type="transmembrane region" description="Helical" evidence="2">
    <location>
        <begin position="605"/>
        <end position="627"/>
    </location>
</feature>
<dbReference type="InterPro" id="IPR010308">
    <property type="entry name" value="TRP_C"/>
</dbReference>
<accession>A0A0C3AFD6</accession>
<feature type="region of interest" description="Disordered" evidence="1">
    <location>
        <begin position="400"/>
        <end position="441"/>
    </location>
</feature>
<keyword evidence="2" id="KW-1133">Transmembrane helix</keyword>
<gene>
    <name evidence="5" type="ORF">SCLCIDRAFT_15476</name>
</gene>
<feature type="compositionally biased region" description="Polar residues" evidence="1">
    <location>
        <begin position="721"/>
        <end position="734"/>
    </location>
</feature>
<feature type="compositionally biased region" description="Low complexity" evidence="1">
    <location>
        <begin position="743"/>
        <end position="754"/>
    </location>
</feature>
<dbReference type="PANTHER" id="PTHR31145">
    <property type="entry name" value="INTEGRAL MEMBRANE PROTEIN (AFU_ORTHOLOGUE AFUA_7G01610)"/>
    <property type="match status" value="1"/>
</dbReference>
<feature type="chain" id="PRO_5002175327" description="TRP C-terminal domain-containing protein" evidence="3">
    <location>
        <begin position="31"/>
        <end position="1062"/>
    </location>
</feature>
<dbReference type="STRING" id="1036808.A0A0C3AFD6"/>
<feature type="compositionally biased region" description="Basic and acidic residues" evidence="1">
    <location>
        <begin position="762"/>
        <end position="772"/>
    </location>
</feature>
<feature type="transmembrane region" description="Helical" evidence="2">
    <location>
        <begin position="639"/>
        <end position="661"/>
    </location>
</feature>
<dbReference type="GO" id="GO:0055085">
    <property type="term" value="P:transmembrane transport"/>
    <property type="evidence" value="ECO:0007669"/>
    <property type="project" value="TreeGrafter"/>
</dbReference>
<reference evidence="6" key="2">
    <citation type="submission" date="2015-01" db="EMBL/GenBank/DDBJ databases">
        <title>Evolutionary Origins and Diversification of the Mycorrhizal Mutualists.</title>
        <authorList>
            <consortium name="DOE Joint Genome Institute"/>
            <consortium name="Mycorrhizal Genomics Consortium"/>
            <person name="Kohler A."/>
            <person name="Kuo A."/>
            <person name="Nagy L.G."/>
            <person name="Floudas D."/>
            <person name="Copeland A."/>
            <person name="Barry K.W."/>
            <person name="Cichocki N."/>
            <person name="Veneault-Fourrey C."/>
            <person name="LaButti K."/>
            <person name="Lindquist E.A."/>
            <person name="Lipzen A."/>
            <person name="Lundell T."/>
            <person name="Morin E."/>
            <person name="Murat C."/>
            <person name="Riley R."/>
            <person name="Ohm R."/>
            <person name="Sun H."/>
            <person name="Tunlid A."/>
            <person name="Henrissat B."/>
            <person name="Grigoriev I.V."/>
            <person name="Hibbett D.S."/>
            <person name="Martin F."/>
        </authorList>
    </citation>
    <scope>NUCLEOTIDE SEQUENCE [LARGE SCALE GENOMIC DNA]</scope>
    <source>
        <strain evidence="6">Foug A</strain>
    </source>
</reference>
<feature type="transmembrane region" description="Helical" evidence="2">
    <location>
        <begin position="366"/>
        <end position="391"/>
    </location>
</feature>
<reference evidence="5 6" key="1">
    <citation type="submission" date="2014-04" db="EMBL/GenBank/DDBJ databases">
        <authorList>
            <consortium name="DOE Joint Genome Institute"/>
            <person name="Kuo A."/>
            <person name="Kohler A."/>
            <person name="Nagy L.G."/>
            <person name="Floudas D."/>
            <person name="Copeland A."/>
            <person name="Barry K.W."/>
            <person name="Cichocki N."/>
            <person name="Veneault-Fourrey C."/>
            <person name="LaButti K."/>
            <person name="Lindquist E.A."/>
            <person name="Lipzen A."/>
            <person name="Lundell T."/>
            <person name="Morin E."/>
            <person name="Murat C."/>
            <person name="Sun H."/>
            <person name="Tunlid A."/>
            <person name="Henrissat B."/>
            <person name="Grigoriev I.V."/>
            <person name="Hibbett D.S."/>
            <person name="Martin F."/>
            <person name="Nordberg H.P."/>
            <person name="Cantor M.N."/>
            <person name="Hua S.X."/>
        </authorList>
    </citation>
    <scope>NUCLEOTIDE SEQUENCE [LARGE SCALE GENOMIC DNA]</scope>
    <source>
        <strain evidence="5 6">Foug A</strain>
    </source>
</reference>
<keyword evidence="3" id="KW-0732">Signal</keyword>
<dbReference type="AlphaFoldDB" id="A0A0C3AFD6"/>
<feature type="compositionally biased region" description="Polar residues" evidence="1">
    <location>
        <begin position="1045"/>
        <end position="1062"/>
    </location>
</feature>
<evidence type="ECO:0000313" key="5">
    <source>
        <dbReference type="EMBL" id="KIM63622.1"/>
    </source>
</evidence>
<dbReference type="EMBL" id="KN822033">
    <property type="protein sequence ID" value="KIM63622.1"/>
    <property type="molecule type" value="Genomic_DNA"/>
</dbReference>
<dbReference type="Proteomes" id="UP000053989">
    <property type="component" value="Unassembled WGS sequence"/>
</dbReference>
<dbReference type="InParanoid" id="A0A0C3AFD6"/>
<keyword evidence="2" id="KW-0812">Transmembrane</keyword>
<organism evidence="5 6">
    <name type="scientific">Scleroderma citrinum Foug A</name>
    <dbReference type="NCBI Taxonomy" id="1036808"/>
    <lineage>
        <taxon>Eukaryota</taxon>
        <taxon>Fungi</taxon>
        <taxon>Dikarya</taxon>
        <taxon>Basidiomycota</taxon>
        <taxon>Agaricomycotina</taxon>
        <taxon>Agaricomycetes</taxon>
        <taxon>Agaricomycetidae</taxon>
        <taxon>Boletales</taxon>
        <taxon>Sclerodermatineae</taxon>
        <taxon>Sclerodermataceae</taxon>
        <taxon>Scleroderma</taxon>
    </lineage>
</organism>
<feature type="domain" description="TRP C-terminal" evidence="4">
    <location>
        <begin position="248"/>
        <end position="668"/>
    </location>
</feature>
<keyword evidence="2" id="KW-0472">Membrane</keyword>
<evidence type="ECO:0000259" key="4">
    <source>
        <dbReference type="Pfam" id="PF06011"/>
    </source>
</evidence>
<feature type="region of interest" description="Disordered" evidence="1">
    <location>
        <begin position="979"/>
        <end position="1062"/>
    </location>
</feature>
<feature type="compositionally biased region" description="Polar residues" evidence="1">
    <location>
        <begin position="400"/>
        <end position="424"/>
    </location>
</feature>
<dbReference type="Pfam" id="PF06011">
    <property type="entry name" value="TRP"/>
    <property type="match status" value="1"/>
</dbReference>
<evidence type="ECO:0000256" key="1">
    <source>
        <dbReference type="SAM" id="MobiDB-lite"/>
    </source>
</evidence>
<protein>
    <recommendedName>
        <fullName evidence="4">TRP C-terminal domain-containing protein</fullName>
    </recommendedName>
</protein>
<evidence type="ECO:0000256" key="2">
    <source>
        <dbReference type="SAM" id="Phobius"/>
    </source>
</evidence>
<feature type="transmembrane region" description="Helical" evidence="2">
    <location>
        <begin position="577"/>
        <end position="599"/>
    </location>
</feature>
<feature type="transmembrane region" description="Helical" evidence="2">
    <location>
        <begin position="499"/>
        <end position="522"/>
    </location>
</feature>
<dbReference type="OrthoDB" id="5312224at2759"/>
<feature type="region of interest" description="Disordered" evidence="1">
    <location>
        <begin position="700"/>
        <end position="818"/>
    </location>
</feature>
<proteinExistence type="predicted"/>
<keyword evidence="6" id="KW-1185">Reference proteome</keyword>
<evidence type="ECO:0000313" key="6">
    <source>
        <dbReference type="Proteomes" id="UP000053989"/>
    </source>
</evidence>
<dbReference type="GO" id="GO:0016020">
    <property type="term" value="C:membrane"/>
    <property type="evidence" value="ECO:0007669"/>
    <property type="project" value="TreeGrafter"/>
</dbReference>
<feature type="signal peptide" evidence="3">
    <location>
        <begin position="1"/>
        <end position="30"/>
    </location>
</feature>
<feature type="transmembrane region" description="Helical" evidence="2">
    <location>
        <begin position="188"/>
        <end position="209"/>
    </location>
</feature>
<dbReference type="PANTHER" id="PTHR31145:SF6">
    <property type="entry name" value="INTEGRAL MEMBRANE PROTEIN (AFU_ORTHOLOGUE AFUA_7G01610)"/>
    <property type="match status" value="1"/>
</dbReference>